<keyword evidence="2" id="KW-0472">Membrane</keyword>
<reference evidence="3 4" key="1">
    <citation type="submission" date="2023-02" db="EMBL/GenBank/DDBJ databases">
        <title>Genome sequence of Sphingomonas naphthae.</title>
        <authorList>
            <person name="Kim S."/>
            <person name="Heo J."/>
            <person name="Kwon S.-W."/>
        </authorList>
    </citation>
    <scope>NUCLEOTIDE SEQUENCE [LARGE SCALE GENOMIC DNA]</scope>
    <source>
        <strain evidence="3 4">KACC 18716</strain>
    </source>
</reference>
<protein>
    <submittedName>
        <fullName evidence="3">Efflux transporter outer membrane subunit</fullName>
    </submittedName>
</protein>
<evidence type="ECO:0000313" key="3">
    <source>
        <dbReference type="EMBL" id="WCT72395.1"/>
    </source>
</evidence>
<feature type="signal peptide" evidence="2">
    <location>
        <begin position="1"/>
        <end position="30"/>
    </location>
</feature>
<accession>A0ABY7TGV8</accession>
<gene>
    <name evidence="3" type="ORF">PQ455_12190</name>
</gene>
<dbReference type="Proteomes" id="UP001220395">
    <property type="component" value="Chromosome"/>
</dbReference>
<organism evidence="3 4">
    <name type="scientific">Sphingomonas naphthae</name>
    <dbReference type="NCBI Taxonomy" id="1813468"/>
    <lineage>
        <taxon>Bacteria</taxon>
        <taxon>Pseudomonadati</taxon>
        <taxon>Pseudomonadota</taxon>
        <taxon>Alphaproteobacteria</taxon>
        <taxon>Sphingomonadales</taxon>
        <taxon>Sphingomonadaceae</taxon>
        <taxon>Sphingomonas</taxon>
    </lineage>
</organism>
<evidence type="ECO:0000313" key="4">
    <source>
        <dbReference type="Proteomes" id="UP001220395"/>
    </source>
</evidence>
<dbReference type="EMBL" id="CP117411">
    <property type="protein sequence ID" value="WCT72395.1"/>
    <property type="molecule type" value="Genomic_DNA"/>
</dbReference>
<keyword evidence="2" id="KW-1134">Transmembrane beta strand</keyword>
<dbReference type="Gene3D" id="1.20.1600.10">
    <property type="entry name" value="Outer membrane efflux proteins (OEP)"/>
    <property type="match status" value="1"/>
</dbReference>
<dbReference type="SUPFAM" id="SSF56954">
    <property type="entry name" value="Outer membrane efflux proteins (OEP)"/>
    <property type="match status" value="1"/>
</dbReference>
<dbReference type="RefSeq" id="WP_273686355.1">
    <property type="nucleotide sequence ID" value="NZ_CP117411.1"/>
</dbReference>
<dbReference type="PROSITE" id="PS51257">
    <property type="entry name" value="PROKAR_LIPOPROTEIN"/>
    <property type="match status" value="1"/>
</dbReference>
<keyword evidence="2" id="KW-0449">Lipoprotein</keyword>
<dbReference type="PANTHER" id="PTHR30203">
    <property type="entry name" value="OUTER MEMBRANE CATION EFFLUX PROTEIN"/>
    <property type="match status" value="1"/>
</dbReference>
<sequence>MRRAEAAVRRLLGAGGLLALAGCSMAPHYAAPVTAAPAAYKGDGATVATGWIEASPQDGAVRGAWWSRFRDPVLDDLEARIEAASPTLAAALARYDAARAQVRGEAADLFPQIGVGASIERERLSARRPLAQNGAAKYTDRVIAGTADYEVDLWGRVRNSVAAARADAAASKADLANVRLSLQAQLADAYFRLRGLDATRQLLERSVSAFTRAHDLTVTRHDGGIANGLDVNRAATLLSAARAQISSVEADRVATENEIAALVGAVASDFRIAPAILPLTPPLVPAEAPSALIQRRPDVAEAERRIAAANARIGVARAAWFPQVTLGAGGGWNSTAGALISTPASFWALGPAQALLALFDGGRRAANVRISRAQYDEAAADYRRTVLAAFAEVEDSIAAARLLAQQSVDQREAAAAASRTEQLALTRYRDGASDYLDVVTAQTAALDSERAALAVQTQRMRAAVALVRALGGDYREG</sequence>
<comment type="similarity">
    <text evidence="1 2">Belongs to the outer membrane factor (OMF) (TC 1.B.17) family.</text>
</comment>
<evidence type="ECO:0000256" key="2">
    <source>
        <dbReference type="RuleBase" id="RU362097"/>
    </source>
</evidence>
<comment type="subcellular location">
    <subcellularLocation>
        <location evidence="2">Cell membrane</location>
        <topology evidence="2">Lipid-anchor</topology>
    </subcellularLocation>
</comment>
<dbReference type="InterPro" id="IPR010131">
    <property type="entry name" value="MdtP/NodT-like"/>
</dbReference>
<dbReference type="Gene3D" id="2.20.200.10">
    <property type="entry name" value="Outer membrane efflux proteins (OEP)"/>
    <property type="match status" value="1"/>
</dbReference>
<feature type="chain" id="PRO_5044953171" evidence="2">
    <location>
        <begin position="31"/>
        <end position="477"/>
    </location>
</feature>
<keyword evidence="4" id="KW-1185">Reference proteome</keyword>
<dbReference type="Pfam" id="PF02321">
    <property type="entry name" value="OEP"/>
    <property type="match status" value="2"/>
</dbReference>
<dbReference type="PANTHER" id="PTHR30203:SF33">
    <property type="entry name" value="BLR4455 PROTEIN"/>
    <property type="match status" value="1"/>
</dbReference>
<keyword evidence="2" id="KW-0812">Transmembrane</keyword>
<evidence type="ECO:0000256" key="1">
    <source>
        <dbReference type="ARBA" id="ARBA00007613"/>
    </source>
</evidence>
<keyword evidence="2" id="KW-0564">Palmitate</keyword>
<dbReference type="NCBIfam" id="TIGR01845">
    <property type="entry name" value="outer_NodT"/>
    <property type="match status" value="1"/>
</dbReference>
<dbReference type="InterPro" id="IPR003423">
    <property type="entry name" value="OMP_efflux"/>
</dbReference>
<proteinExistence type="inferred from homology"/>
<keyword evidence="2" id="KW-0732">Signal</keyword>
<name>A0ABY7TGV8_9SPHN</name>